<sequence>MKISDINFSYFIGQKVNEVNTDESHPFGIRFEGGGLIVECPWRIRRGNSILIGTSDCKYAPEKFSHHTVEKLLKKKAIEAITFYEEFSIFIIKFEENVSLEMFHDSSYFEGWQLTGDNNFDLISLPGGNIS</sequence>
<name>A0ABU8HCX8_9BACI</name>
<proteinExistence type="predicted"/>
<dbReference type="Proteomes" id="UP001312865">
    <property type="component" value="Unassembled WGS sequence"/>
</dbReference>
<keyword evidence="2" id="KW-1185">Reference proteome</keyword>
<accession>A0ABU8HCX8</accession>
<comment type="caution">
    <text evidence="1">The sequence shown here is derived from an EMBL/GenBank/DDBJ whole genome shotgun (WGS) entry which is preliminary data.</text>
</comment>
<dbReference type="RefSeq" id="WP_336586515.1">
    <property type="nucleotide sequence ID" value="NZ_JBBAXC010000005.1"/>
</dbReference>
<protein>
    <submittedName>
        <fullName evidence="1">Uncharacterized protein</fullName>
    </submittedName>
</protein>
<evidence type="ECO:0000313" key="2">
    <source>
        <dbReference type="Proteomes" id="UP001312865"/>
    </source>
</evidence>
<dbReference type="EMBL" id="JBBAXC010000005">
    <property type="protein sequence ID" value="MEI5907081.1"/>
    <property type="molecule type" value="Genomic_DNA"/>
</dbReference>
<gene>
    <name evidence="1" type="ORF">WAK64_08425</name>
</gene>
<organism evidence="1 2">
    <name type="scientific">Bacillus spongiae</name>
    <dbReference type="NCBI Taxonomy" id="2683610"/>
    <lineage>
        <taxon>Bacteria</taxon>
        <taxon>Bacillati</taxon>
        <taxon>Bacillota</taxon>
        <taxon>Bacilli</taxon>
        <taxon>Bacillales</taxon>
        <taxon>Bacillaceae</taxon>
        <taxon>Bacillus</taxon>
    </lineage>
</organism>
<reference evidence="1 2" key="1">
    <citation type="journal article" date="2018" name="J. Microbiol.">
        <title>Bacillus spongiae sp. nov., isolated from sponge of Jeju Island.</title>
        <authorList>
            <person name="Lee G.E."/>
            <person name="Im W.T."/>
            <person name="Park J.S."/>
        </authorList>
    </citation>
    <scope>NUCLEOTIDE SEQUENCE [LARGE SCALE GENOMIC DNA]</scope>
    <source>
        <strain evidence="1 2">135PIL107-10</strain>
    </source>
</reference>
<evidence type="ECO:0000313" key="1">
    <source>
        <dbReference type="EMBL" id="MEI5907081.1"/>
    </source>
</evidence>